<evidence type="ECO:0000313" key="3">
    <source>
        <dbReference type="EMBL" id="KAF5223409.1"/>
    </source>
</evidence>
<proteinExistence type="predicted"/>
<dbReference type="VEuPathDB" id="TriTrypDB:BCY84_02217"/>
<gene>
    <name evidence="3" type="ORF">ECC02_003428</name>
</gene>
<dbReference type="EMBL" id="JABDHM010000019">
    <property type="protein sequence ID" value="KAF5223409.1"/>
    <property type="molecule type" value="Genomic_DNA"/>
</dbReference>
<evidence type="ECO:0000256" key="2">
    <source>
        <dbReference type="SAM" id="SignalP"/>
    </source>
</evidence>
<feature type="compositionally biased region" description="Basic and acidic residues" evidence="1">
    <location>
        <begin position="173"/>
        <end position="184"/>
    </location>
</feature>
<keyword evidence="2" id="KW-0732">Signal</keyword>
<evidence type="ECO:0000313" key="4">
    <source>
        <dbReference type="Proteomes" id="UP000583944"/>
    </source>
</evidence>
<name>A0A7J6Y9Q9_TRYCR</name>
<feature type="signal peptide" evidence="2">
    <location>
        <begin position="1"/>
        <end position="19"/>
    </location>
</feature>
<organism evidence="3 4">
    <name type="scientific">Trypanosoma cruzi</name>
    <dbReference type="NCBI Taxonomy" id="5693"/>
    <lineage>
        <taxon>Eukaryota</taxon>
        <taxon>Discoba</taxon>
        <taxon>Euglenozoa</taxon>
        <taxon>Kinetoplastea</taxon>
        <taxon>Metakinetoplastina</taxon>
        <taxon>Trypanosomatida</taxon>
        <taxon>Trypanosomatidae</taxon>
        <taxon>Trypanosoma</taxon>
        <taxon>Schizotrypanum</taxon>
    </lineage>
</organism>
<accession>A0A7J6Y9Q9</accession>
<comment type="caution">
    <text evidence="3">The sequence shown here is derived from an EMBL/GenBank/DDBJ whole genome shotgun (WGS) entry which is preliminary data.</text>
</comment>
<protein>
    <submittedName>
        <fullName evidence="3">Uncharacterized protein</fullName>
    </submittedName>
</protein>
<evidence type="ECO:0000256" key="1">
    <source>
        <dbReference type="SAM" id="MobiDB-lite"/>
    </source>
</evidence>
<dbReference type="AlphaFoldDB" id="A0A7J6Y9Q9"/>
<dbReference type="Proteomes" id="UP000583944">
    <property type="component" value="Unassembled WGS sequence"/>
</dbReference>
<feature type="region of interest" description="Disordered" evidence="1">
    <location>
        <begin position="147"/>
        <end position="196"/>
    </location>
</feature>
<feature type="chain" id="PRO_5029808172" evidence="2">
    <location>
        <begin position="20"/>
        <end position="329"/>
    </location>
</feature>
<sequence length="329" mass="36809">MLLFPAAFFFPFTLPLVKEKGDKACACVCVCAVCIAWMEPVIHPLPHDESSFASRRAAFERTRRLHAGTLNIFAEEDPTTATTVTPHVARRSHHNDESHETREFLWARLRRVTPPRHPETPRGIHHVENAAGKQQNIQVVGITDAYKNPKNMPPPRSGLRCVARSNSSSVRDIISRPESVENKRGNSRPPSRVVSYSQQERFCQAVRDHVQHRRGGVTAFYVGLARGLVGRVAAEAPLGTPRHWHLEDLPPTHTLTLGSCRDQLQSLTGISISLGDLAEMLWNPKENIAPSVDDEPSEEQLRHMKVTYRDFSAAFGDNAENNKLAAFKI</sequence>
<reference evidence="3 4" key="1">
    <citation type="journal article" date="2019" name="Genome Biol. Evol.">
        <title>Nanopore Sequencing Significantly Improves Genome Assembly of the Protozoan Parasite Trypanosoma cruzi.</title>
        <authorList>
            <person name="Diaz-Viraque F."/>
            <person name="Pita S."/>
            <person name="Greif G."/>
            <person name="de Souza R.C.M."/>
            <person name="Iraola G."/>
            <person name="Robello C."/>
        </authorList>
    </citation>
    <scope>NUCLEOTIDE SEQUENCE [LARGE SCALE GENOMIC DNA]</scope>
    <source>
        <strain evidence="3 4">Berenice</strain>
    </source>
</reference>
<dbReference type="VEuPathDB" id="TriTrypDB:ECC02_003428"/>